<dbReference type="EMBL" id="CP032228">
    <property type="protein sequence ID" value="QFI63255.1"/>
    <property type="molecule type" value="Genomic_DNA"/>
</dbReference>
<accession>A0A5P6NBF4</accession>
<dbReference type="AlphaFoldDB" id="A0A5P6NBF4"/>
<feature type="transmembrane region" description="Helical" evidence="1">
    <location>
        <begin position="93"/>
        <end position="111"/>
    </location>
</feature>
<evidence type="ECO:0000256" key="1">
    <source>
        <dbReference type="SAM" id="Phobius"/>
    </source>
</evidence>
<gene>
    <name evidence="2" type="ORF">D0Y83_08195</name>
</gene>
<feature type="transmembrane region" description="Helical" evidence="1">
    <location>
        <begin position="59"/>
        <end position="81"/>
    </location>
</feature>
<dbReference type="Pfam" id="PF10067">
    <property type="entry name" value="DUF2306"/>
    <property type="match status" value="1"/>
</dbReference>
<feature type="transmembrane region" description="Helical" evidence="1">
    <location>
        <begin position="157"/>
        <end position="178"/>
    </location>
</feature>
<name>A0A5P6NBF4_9SPHN</name>
<dbReference type="Proteomes" id="UP000325385">
    <property type="component" value="Chromosome"/>
</dbReference>
<dbReference type="InterPro" id="IPR018750">
    <property type="entry name" value="DUF2306_membrane"/>
</dbReference>
<keyword evidence="1" id="KW-1133">Transmembrane helix</keyword>
<evidence type="ECO:0000313" key="3">
    <source>
        <dbReference type="Proteomes" id="UP000325385"/>
    </source>
</evidence>
<sequence length="183" mass="19414">MPTSANHTVSNDTTTDSARPPSLLSTAAITIIATMIMTGISMVFGGFGSQDAMQTSRGISLPILVHVMTALSALLLGPVVLLRRKGDRWHRRLGRVWVLLMVVTALASAFIRSPGAGLFGTGFSALHLFTVWTLIGVPVGVWLAWKKRIAAHQGVMTGLYIGLVLAGSFALIPGRMLASMVFG</sequence>
<keyword evidence="1" id="KW-0472">Membrane</keyword>
<feature type="transmembrane region" description="Helical" evidence="1">
    <location>
        <begin position="123"/>
        <end position="145"/>
    </location>
</feature>
<keyword evidence="1" id="KW-0812">Transmembrane</keyword>
<organism evidence="2 3">
    <name type="scientific">Qipengyuania flava</name>
    <dbReference type="NCBI Taxonomy" id="192812"/>
    <lineage>
        <taxon>Bacteria</taxon>
        <taxon>Pseudomonadati</taxon>
        <taxon>Pseudomonadota</taxon>
        <taxon>Alphaproteobacteria</taxon>
        <taxon>Sphingomonadales</taxon>
        <taxon>Erythrobacteraceae</taxon>
        <taxon>Qipengyuania</taxon>
    </lineage>
</organism>
<proteinExistence type="predicted"/>
<evidence type="ECO:0000313" key="2">
    <source>
        <dbReference type="EMBL" id="QFI63255.1"/>
    </source>
</evidence>
<protein>
    <submittedName>
        <fullName evidence="2">DUF2306 domain-containing protein</fullName>
    </submittedName>
</protein>
<reference evidence="3" key="1">
    <citation type="submission" date="2018-09" db="EMBL/GenBank/DDBJ databases">
        <title>Nocardia yunnanensis sp. nov., an actinomycete isolated from a soil sample.</title>
        <authorList>
            <person name="Zhang J."/>
        </authorList>
    </citation>
    <scope>NUCLEOTIDE SEQUENCE [LARGE SCALE GENOMIC DNA]</scope>
    <source>
        <strain evidence="3">21-3</strain>
    </source>
</reference>
<feature type="transmembrane region" description="Helical" evidence="1">
    <location>
        <begin position="23"/>
        <end position="47"/>
    </location>
</feature>